<comment type="caution">
    <text evidence="10">The sequence shown here is derived from an EMBL/GenBank/DDBJ whole genome shotgun (WGS) entry which is preliminary data.</text>
</comment>
<evidence type="ECO:0000256" key="1">
    <source>
        <dbReference type="ARBA" id="ARBA00004123"/>
    </source>
</evidence>
<dbReference type="InterPro" id="IPR004274">
    <property type="entry name" value="FCP1_dom"/>
</dbReference>
<evidence type="ECO:0000313" key="10">
    <source>
        <dbReference type="EMBL" id="OBA25462.1"/>
    </source>
</evidence>
<dbReference type="InterPro" id="IPR023214">
    <property type="entry name" value="HAD_sf"/>
</dbReference>
<dbReference type="SUPFAM" id="SSF52113">
    <property type="entry name" value="BRCT domain"/>
    <property type="match status" value="1"/>
</dbReference>
<dbReference type="SUPFAM" id="SSF56784">
    <property type="entry name" value="HAD-like"/>
    <property type="match status" value="1"/>
</dbReference>
<protein>
    <recommendedName>
        <fullName evidence="6">RNA polymerase II subunit A C-terminal domain phosphatase</fullName>
        <ecNumber evidence="6">3.1.3.16</ecNumber>
    </recommendedName>
</protein>
<dbReference type="GO" id="GO:0005634">
    <property type="term" value="C:nucleus"/>
    <property type="evidence" value="ECO:0007669"/>
    <property type="project" value="UniProtKB-SubCell"/>
</dbReference>
<feature type="compositionally biased region" description="Acidic residues" evidence="7">
    <location>
        <begin position="549"/>
        <end position="559"/>
    </location>
</feature>
<accession>A0A1B7T9P5</accession>
<dbReference type="EC" id="3.1.3.16" evidence="6"/>
<feature type="region of interest" description="Disordered" evidence="7">
    <location>
        <begin position="547"/>
        <end position="571"/>
    </location>
</feature>
<name>A0A1B7T9P5_9ASCO</name>
<dbReference type="SMART" id="SM00292">
    <property type="entry name" value="BRCT"/>
    <property type="match status" value="1"/>
</dbReference>
<evidence type="ECO:0000256" key="3">
    <source>
        <dbReference type="ARBA" id="ARBA00023242"/>
    </source>
</evidence>
<dbReference type="PROSITE" id="PS50969">
    <property type="entry name" value="FCP1"/>
    <property type="match status" value="1"/>
</dbReference>
<evidence type="ECO:0000256" key="2">
    <source>
        <dbReference type="ARBA" id="ARBA00022801"/>
    </source>
</evidence>
<reference evidence="11" key="1">
    <citation type="journal article" date="2016" name="Proc. Natl. Acad. Sci. U.S.A.">
        <title>Comparative genomics of biotechnologically important yeasts.</title>
        <authorList>
            <person name="Riley R."/>
            <person name="Haridas S."/>
            <person name="Wolfe K.H."/>
            <person name="Lopes M.R."/>
            <person name="Hittinger C.T."/>
            <person name="Goeker M."/>
            <person name="Salamov A.A."/>
            <person name="Wisecaver J.H."/>
            <person name="Long T.M."/>
            <person name="Calvey C.H."/>
            <person name="Aerts A.L."/>
            <person name="Barry K.W."/>
            <person name="Choi C."/>
            <person name="Clum A."/>
            <person name="Coughlan A.Y."/>
            <person name="Deshpande S."/>
            <person name="Douglass A.P."/>
            <person name="Hanson S.J."/>
            <person name="Klenk H.-P."/>
            <person name="LaButti K.M."/>
            <person name="Lapidus A."/>
            <person name="Lindquist E.A."/>
            <person name="Lipzen A.M."/>
            <person name="Meier-Kolthoff J.P."/>
            <person name="Ohm R.A."/>
            <person name="Otillar R.P."/>
            <person name="Pangilinan J.L."/>
            <person name="Peng Y."/>
            <person name="Rokas A."/>
            <person name="Rosa C.A."/>
            <person name="Scheuner C."/>
            <person name="Sibirny A.A."/>
            <person name="Slot J.C."/>
            <person name="Stielow J.B."/>
            <person name="Sun H."/>
            <person name="Kurtzman C.P."/>
            <person name="Blackwell M."/>
            <person name="Grigoriev I.V."/>
            <person name="Jeffries T.W."/>
        </authorList>
    </citation>
    <scope>NUCLEOTIDE SEQUENCE [LARGE SCALE GENOMIC DNA]</scope>
    <source>
        <strain evidence="11">NRRL Y-1626</strain>
    </source>
</reference>
<dbReference type="GO" id="GO:0008420">
    <property type="term" value="F:RNA polymerase II CTD heptapeptide repeat phosphatase activity"/>
    <property type="evidence" value="ECO:0007669"/>
    <property type="project" value="UniProtKB-UniRule"/>
</dbReference>
<evidence type="ECO:0000256" key="5">
    <source>
        <dbReference type="ARBA" id="ARBA00048336"/>
    </source>
</evidence>
<feature type="compositionally biased region" description="Basic and acidic residues" evidence="7">
    <location>
        <begin position="613"/>
        <end position="623"/>
    </location>
</feature>
<organism evidence="10 11">
    <name type="scientific">Hanseniaspora valbyensis NRRL Y-1626</name>
    <dbReference type="NCBI Taxonomy" id="766949"/>
    <lineage>
        <taxon>Eukaryota</taxon>
        <taxon>Fungi</taxon>
        <taxon>Dikarya</taxon>
        <taxon>Ascomycota</taxon>
        <taxon>Saccharomycotina</taxon>
        <taxon>Saccharomycetes</taxon>
        <taxon>Saccharomycodales</taxon>
        <taxon>Saccharomycodaceae</taxon>
        <taxon>Hanseniaspora</taxon>
    </lineage>
</organism>
<dbReference type="InterPro" id="IPR001357">
    <property type="entry name" value="BRCT_dom"/>
</dbReference>
<keyword evidence="3 6" id="KW-0539">Nucleus</keyword>
<dbReference type="InterPro" id="IPR036420">
    <property type="entry name" value="BRCT_dom_sf"/>
</dbReference>
<dbReference type="PROSITE" id="PS50172">
    <property type="entry name" value="BRCT"/>
    <property type="match status" value="1"/>
</dbReference>
<evidence type="ECO:0000256" key="7">
    <source>
        <dbReference type="SAM" id="MobiDB-lite"/>
    </source>
</evidence>
<feature type="region of interest" description="Disordered" evidence="7">
    <location>
        <begin position="586"/>
        <end position="623"/>
    </location>
</feature>
<evidence type="ECO:0000313" key="11">
    <source>
        <dbReference type="Proteomes" id="UP000092321"/>
    </source>
</evidence>
<dbReference type="Gene3D" id="3.40.50.10190">
    <property type="entry name" value="BRCT domain"/>
    <property type="match status" value="1"/>
</dbReference>
<dbReference type="InterPro" id="IPR039189">
    <property type="entry name" value="Fcp1"/>
</dbReference>
<keyword evidence="2 6" id="KW-0378">Hydrolase</keyword>
<dbReference type="AlphaFoldDB" id="A0A1B7T9P5"/>
<feature type="domain" description="FCP1 homology" evidence="9">
    <location>
        <begin position="199"/>
        <end position="393"/>
    </location>
</feature>
<proteinExistence type="predicted"/>
<comment type="catalytic activity">
    <reaction evidence="4 6">
        <text>O-phospho-L-seryl-[protein] + H2O = L-seryl-[protein] + phosphate</text>
        <dbReference type="Rhea" id="RHEA:20629"/>
        <dbReference type="Rhea" id="RHEA-COMP:9863"/>
        <dbReference type="Rhea" id="RHEA-COMP:11604"/>
        <dbReference type="ChEBI" id="CHEBI:15377"/>
        <dbReference type="ChEBI" id="CHEBI:29999"/>
        <dbReference type="ChEBI" id="CHEBI:43474"/>
        <dbReference type="ChEBI" id="CHEBI:83421"/>
        <dbReference type="EC" id="3.1.3.16"/>
    </reaction>
</comment>
<dbReference type="Proteomes" id="UP000092321">
    <property type="component" value="Unassembled WGS sequence"/>
</dbReference>
<evidence type="ECO:0000256" key="6">
    <source>
        <dbReference type="RuleBase" id="RU366066"/>
    </source>
</evidence>
<dbReference type="InterPro" id="IPR036412">
    <property type="entry name" value="HAD-like_sf"/>
</dbReference>
<dbReference type="EMBL" id="LXPE01000095">
    <property type="protein sequence ID" value="OBA25462.1"/>
    <property type="molecule type" value="Genomic_DNA"/>
</dbReference>
<dbReference type="SMART" id="SM00577">
    <property type="entry name" value="CPDc"/>
    <property type="match status" value="1"/>
</dbReference>
<dbReference type="PANTHER" id="PTHR23081">
    <property type="entry name" value="RNA POLYMERASE II CTD PHOSPHATASE"/>
    <property type="match status" value="1"/>
</dbReference>
<dbReference type="Gene3D" id="3.40.50.1000">
    <property type="entry name" value="HAD superfamily/HAD-like"/>
    <property type="match status" value="1"/>
</dbReference>
<comment type="catalytic activity">
    <reaction evidence="5 6">
        <text>O-phospho-L-threonyl-[protein] + H2O = L-threonyl-[protein] + phosphate</text>
        <dbReference type="Rhea" id="RHEA:47004"/>
        <dbReference type="Rhea" id="RHEA-COMP:11060"/>
        <dbReference type="Rhea" id="RHEA-COMP:11605"/>
        <dbReference type="ChEBI" id="CHEBI:15377"/>
        <dbReference type="ChEBI" id="CHEBI:30013"/>
        <dbReference type="ChEBI" id="CHEBI:43474"/>
        <dbReference type="ChEBI" id="CHEBI:61977"/>
        <dbReference type="EC" id="3.1.3.16"/>
    </reaction>
</comment>
<dbReference type="Pfam" id="PF03031">
    <property type="entry name" value="NIF"/>
    <property type="match status" value="1"/>
</dbReference>
<keyword evidence="11" id="KW-1185">Reference proteome</keyword>
<dbReference type="InterPro" id="IPR011947">
    <property type="entry name" value="FCP1_euk"/>
</dbReference>
<feature type="compositionally biased region" description="Acidic residues" evidence="7">
    <location>
        <begin position="122"/>
        <end position="131"/>
    </location>
</feature>
<dbReference type="OrthoDB" id="10249888at2759"/>
<feature type="compositionally biased region" description="Acidic residues" evidence="7">
    <location>
        <begin position="586"/>
        <end position="612"/>
    </location>
</feature>
<evidence type="ECO:0000259" key="8">
    <source>
        <dbReference type="PROSITE" id="PS50172"/>
    </source>
</evidence>
<feature type="domain" description="BRCT" evidence="8">
    <location>
        <begin position="455"/>
        <end position="525"/>
    </location>
</feature>
<comment type="function">
    <text evidence="6">This promotes the activity of RNA polymerase II.</text>
</comment>
<comment type="subcellular location">
    <subcellularLocation>
        <location evidence="1 6">Nucleus</location>
    </subcellularLocation>
</comment>
<sequence length="623" mass="72765">MPSIIRLTDDLPYPIEIVSIDCRENEGITKKNPIFTYKYPKINDVLFKDDDDLSKTTVKKQKVEMINTFDAPINGKVVKINIQKGMKFDEFDPYASIIEVDEGCLHEIVYAGLCAVCGKNIDDEDDDQEEEERQRAMNGGERYSNNSNNMNSQNGKNKDSFINRDKDTSKATLSYANQNIKVSRSEVNRINREHMEQLRNDKKLILVVDLDQTVIHCGIDTSISDWIKKEKPKDVFKFCLEENIRPWLQKQSVFIRQQYMNKSTITKNWYYVKTRPYLKEFFSAIKDKYELHIYTMATRAYAEEIAKIIDPDGSLFQNRILSRDENQSLTSKSLDKVFPVEQDLVLVIDDRGDVWDWSPNLIKVIPYNYFQGIGDINNLQLPTQNLSDMPENVDEKTHQEKDDQLVKLKEQLLDLHSDFYLEKKVEQEKEKETNGNNTDSKNYLKKDIREILRLKRVSLFEGCRFQYDKMTKDLQRQIEQFGGRITPTSKDATHIVINSGESATYKKETNKVLIGLAWLYKCFENWCADEQYVVNRLKIIPPSAKKIEEEEEEEEDENNENNTNEVLTSESKALFKDGMSWLEDESIDEDFSESLSNEEDEEDEEEDNDSDSDLEKELELELK</sequence>
<evidence type="ECO:0000256" key="4">
    <source>
        <dbReference type="ARBA" id="ARBA00047761"/>
    </source>
</evidence>
<gene>
    <name evidence="10" type="ORF">HANVADRAFT_53917</name>
</gene>
<feature type="compositionally biased region" description="Low complexity" evidence="7">
    <location>
        <begin position="144"/>
        <end position="155"/>
    </location>
</feature>
<dbReference type="NCBIfam" id="TIGR02250">
    <property type="entry name" value="FCP1_euk"/>
    <property type="match status" value="1"/>
</dbReference>
<dbReference type="CDD" id="cd07521">
    <property type="entry name" value="HAD_FCP1-like"/>
    <property type="match status" value="1"/>
</dbReference>
<evidence type="ECO:0000259" key="9">
    <source>
        <dbReference type="PROSITE" id="PS50969"/>
    </source>
</evidence>
<dbReference type="Gene3D" id="1.10.287.10">
    <property type="entry name" value="S15/NS1, RNA-binding"/>
    <property type="match status" value="1"/>
</dbReference>
<feature type="region of interest" description="Disordered" evidence="7">
    <location>
        <begin position="122"/>
        <end position="163"/>
    </location>
</feature>
<dbReference type="PANTHER" id="PTHR23081:SF36">
    <property type="entry name" value="RNA POLYMERASE II SUBUNIT A C-TERMINAL DOMAIN PHOSPHATASE"/>
    <property type="match status" value="1"/>
</dbReference>